<dbReference type="Pfam" id="PF01900">
    <property type="entry name" value="RNase_P_Rpp14"/>
    <property type="match status" value="1"/>
</dbReference>
<dbReference type="GO" id="GO:0001682">
    <property type="term" value="P:tRNA 5'-leader removal"/>
    <property type="evidence" value="ECO:0007669"/>
    <property type="project" value="InterPro"/>
</dbReference>
<name>D3B6V1_HETP5</name>
<dbReference type="Proteomes" id="UP000001396">
    <property type="component" value="Unassembled WGS sequence"/>
</dbReference>
<keyword evidence="5" id="KW-1185">Reference proteome</keyword>
<feature type="region of interest" description="Disordered" evidence="3">
    <location>
        <begin position="166"/>
        <end position="253"/>
    </location>
</feature>
<feature type="compositionally biased region" description="Low complexity" evidence="3">
    <location>
        <begin position="217"/>
        <end position="244"/>
    </location>
</feature>
<dbReference type="GO" id="GO:0030681">
    <property type="term" value="C:multimeric ribonuclease P complex"/>
    <property type="evidence" value="ECO:0007669"/>
    <property type="project" value="TreeGrafter"/>
</dbReference>
<dbReference type="GO" id="GO:0033204">
    <property type="term" value="F:ribonuclease P RNA binding"/>
    <property type="evidence" value="ECO:0007669"/>
    <property type="project" value="TreeGrafter"/>
</dbReference>
<dbReference type="EMBL" id="ADBJ01000017">
    <property type="protein sequence ID" value="EFA83071.1"/>
    <property type="molecule type" value="Genomic_DNA"/>
</dbReference>
<dbReference type="InterPro" id="IPR038085">
    <property type="entry name" value="Rnp2-like_sf"/>
</dbReference>
<dbReference type="AlphaFoldDB" id="D3B6V1"/>
<dbReference type="GeneID" id="31359346"/>
<organism evidence="4 5">
    <name type="scientific">Heterostelium pallidum (strain ATCC 26659 / Pp 5 / PN500)</name>
    <name type="common">Cellular slime mold</name>
    <name type="synonym">Polysphondylium pallidum</name>
    <dbReference type="NCBI Taxonomy" id="670386"/>
    <lineage>
        <taxon>Eukaryota</taxon>
        <taxon>Amoebozoa</taxon>
        <taxon>Evosea</taxon>
        <taxon>Eumycetozoa</taxon>
        <taxon>Dictyostelia</taxon>
        <taxon>Acytosteliales</taxon>
        <taxon>Acytosteliaceae</taxon>
        <taxon>Heterostelium</taxon>
    </lineage>
</organism>
<dbReference type="SUPFAM" id="SSF160350">
    <property type="entry name" value="Rnp2-like"/>
    <property type="match status" value="1"/>
</dbReference>
<dbReference type="STRING" id="670386.D3B6V1"/>
<dbReference type="GO" id="GO:0000172">
    <property type="term" value="C:ribonuclease MRP complex"/>
    <property type="evidence" value="ECO:0007669"/>
    <property type="project" value="TreeGrafter"/>
</dbReference>
<dbReference type="PANTHER" id="PTHR15441">
    <property type="entry name" value="RIBONUCLEASE P PROTEIN SUBUNIT P14"/>
    <property type="match status" value="1"/>
</dbReference>
<evidence type="ECO:0000256" key="1">
    <source>
        <dbReference type="ARBA" id="ARBA00010800"/>
    </source>
</evidence>
<dbReference type="InterPro" id="IPR002759">
    <property type="entry name" value="Pop5/Rpp14/Rnp2-like"/>
</dbReference>
<reference evidence="4 5" key="1">
    <citation type="journal article" date="2011" name="Genome Res.">
        <title>Phylogeny-wide analysis of social amoeba genomes highlights ancient origins for complex intercellular communication.</title>
        <authorList>
            <person name="Heidel A.J."/>
            <person name="Lawal H.M."/>
            <person name="Felder M."/>
            <person name="Schilde C."/>
            <person name="Helps N.R."/>
            <person name="Tunggal B."/>
            <person name="Rivero F."/>
            <person name="John U."/>
            <person name="Schleicher M."/>
            <person name="Eichinger L."/>
            <person name="Platzer M."/>
            <person name="Noegel A.A."/>
            <person name="Schaap P."/>
            <person name="Gloeckner G."/>
        </authorList>
    </citation>
    <scope>NUCLEOTIDE SEQUENCE [LARGE SCALE GENOMIC DNA]</scope>
    <source>
        <strain evidence="5">ATCC 26659 / Pp 5 / PN500</strain>
    </source>
</reference>
<dbReference type="PANTHER" id="PTHR15441:SF2">
    <property type="entry name" value="RIBONUCLEASE P_MRP PROTEIN SUBUNIT POP5"/>
    <property type="match status" value="1"/>
</dbReference>
<dbReference type="RefSeq" id="XP_020435188.1">
    <property type="nucleotide sequence ID" value="XM_020574774.1"/>
</dbReference>
<comment type="similarity">
    <text evidence="1">Belongs to the eukaryotic/archaeal RNase P protein component 2 family.</text>
</comment>
<proteinExistence type="inferred from homology"/>
<dbReference type="GO" id="GO:0005730">
    <property type="term" value="C:nucleolus"/>
    <property type="evidence" value="ECO:0007669"/>
    <property type="project" value="TreeGrafter"/>
</dbReference>
<dbReference type="OMA" id="NTRECIC"/>
<dbReference type="InParanoid" id="D3B6V1"/>
<sequence length="253" mass="29223">MVRLKTRYLMVEVIWHQEVLEDGTVRPTLSLSWIHNWIEQKSRELIGALTTQAYIKSLKIIYCNSITNTMILRCNFEQYRNLWTVLSMITECCGFLTYFRVLHVGGSLKSCQKSVLKEYGKPLLVKSFDPLVAMNELYNINSSSSISSGNIDNQQSQQQGIELNLTESDNEDDGFDDRDNNDDDDLINSNNDNNNNINNHDESIDSMDTNNDKQKPKQQQSKQPPKQQQSKQQPSSQQKQQKPKQQVKETKKK</sequence>
<accession>D3B6V1</accession>
<evidence type="ECO:0000256" key="3">
    <source>
        <dbReference type="SAM" id="MobiDB-lite"/>
    </source>
</evidence>
<dbReference type="Gene3D" id="3.30.70.3250">
    <property type="entry name" value="Ribonuclease P, Pop5 subunit"/>
    <property type="match status" value="1"/>
</dbReference>
<protein>
    <submittedName>
        <fullName evidence="4">RNase P protein subunit</fullName>
    </submittedName>
</protein>
<evidence type="ECO:0000256" key="2">
    <source>
        <dbReference type="ARBA" id="ARBA00022694"/>
    </source>
</evidence>
<feature type="compositionally biased region" description="Low complexity" evidence="3">
    <location>
        <begin position="187"/>
        <end position="198"/>
    </location>
</feature>
<evidence type="ECO:0000313" key="4">
    <source>
        <dbReference type="EMBL" id="EFA83071.1"/>
    </source>
</evidence>
<gene>
    <name evidence="4" type="primary">pop5</name>
    <name evidence="4" type="ORF">PPL_03859</name>
</gene>
<comment type="caution">
    <text evidence="4">The sequence shown here is derived from an EMBL/GenBank/DDBJ whole genome shotgun (WGS) entry which is preliminary data.</text>
</comment>
<feature type="compositionally biased region" description="Acidic residues" evidence="3">
    <location>
        <begin position="168"/>
        <end position="186"/>
    </location>
</feature>
<keyword evidence="2" id="KW-0819">tRNA processing</keyword>
<evidence type="ECO:0000313" key="5">
    <source>
        <dbReference type="Proteomes" id="UP000001396"/>
    </source>
</evidence>